<keyword evidence="1" id="KW-0378">Hydrolase</keyword>
<dbReference type="PANTHER" id="PTHR36848">
    <property type="entry name" value="DNA-BINDING PROTEIN (PUTATIVE SECRETED PROTEIN)-RELATED"/>
    <property type="match status" value="1"/>
</dbReference>
<evidence type="ECO:0000313" key="2">
    <source>
        <dbReference type="Proteomes" id="UP000095651"/>
    </source>
</evidence>
<dbReference type="AlphaFoldDB" id="A0A174H8Y2"/>
<dbReference type="Gene3D" id="3.40.50.880">
    <property type="match status" value="1"/>
</dbReference>
<dbReference type="InterPro" id="IPR029062">
    <property type="entry name" value="Class_I_gatase-like"/>
</dbReference>
<evidence type="ECO:0000313" key="1">
    <source>
        <dbReference type="EMBL" id="CUO69796.1"/>
    </source>
</evidence>
<proteinExistence type="predicted"/>
<sequence length="1042" mass="121605">MKLYPQCEQKFNDSVFQNPPAEYRGTPFWSWNTKLEKNRLKEQIDIFEEMGMGGFHIHSRIGLDTEYLGTEFMDDVRFCIERAKEKGMRCWLYDEDKWPSGYGAGRVTVNPEYKNKFLLFSPERKIDGYMRQREPKEVNRLAIGGEGKLIARYHIVLKNGRLFEYKRLSDNEKDTGTTWYAYLVTAETSPWFNNQSYGDNLNKKAIQEFTNQVHQRYYEAVGEEFSKTVPAIFTDEPQFSRKDCFDFSEGREELKIPFTDDLEQGFQENYGRSLLDALPELFWELPNDVSKVRYFYHDYVAERFADAYGDTLGEWCKKHNILLTGHMMEEPELASQTRTLGEAMRQYRSFGLPGVDMLADYREYTTVKQAQSASHQYGCPGVLSELYGVTNWDFDFRGHKLQGDWQAALGVTQRVHHLSWMSMKGESKRDYPAPIDEHSPWYKKYHYIEDYFARINSVLTRGSAVVSIGVIHPIESYWLFYGPNDDTGEIRNSLEEDFARLAEWLLFGLFDFDYICESQLPALYHEENDQRFHVGKMSYRVILVPPLKTIRRSTLSRLKKFAEKGGRVYWLSAYPDYLDAERASKKAFDFGEILPFEKHSLYASLEIWREFSVRTECGEPVTNMLSQIREDEGDKWIFLAHGKKEIRTSDPEDHKVLLTVKGQYQVEIYNAMDGTHKKIEAEYPEGITRCWIPYFEDDSILLRLLPTDENDTSDRVCCEKEGEWEMKLGLLTRQGYLCGPVEYLLSEPNVLLLDQASFRIEGEPEYSGEKLEVLKIEDKLRRIYDYPLRSESFPQPWLEKDAEEMEHYSLTLTFVFQSDRRLEGTKLAAEIGDGWEVFLNGCNCVKSSDFWLDQAFTVYRLPSVLKGENVLTIRLPFDRRTALEWCYLIGNFGVMTDGINNTLTEKPEKLEFGDITRQKMPFYGGNITYIKEIMVDKKKHMYLQIPNYSGALISVRTDGDSSEQIVYCSPYIADLGIKEPGLCRIEITLYGNRFNMFGQLHNCNRSEQYYGPYTWRTDGAVWSREYQCKPAGILSSPLIYVK</sequence>
<accession>A0A174H8Y2</accession>
<gene>
    <name evidence="1" type="ORF">ERS852407_03638</name>
</gene>
<dbReference type="CDD" id="cd03143">
    <property type="entry name" value="A4_beta-galactosidase_middle_domain"/>
    <property type="match status" value="1"/>
</dbReference>
<dbReference type="Pfam" id="PF17132">
    <property type="entry name" value="Glyco_hydro_106"/>
    <property type="match status" value="1"/>
</dbReference>
<dbReference type="GO" id="GO:0016787">
    <property type="term" value="F:hydrolase activity"/>
    <property type="evidence" value="ECO:0007669"/>
    <property type="project" value="UniProtKB-KW"/>
</dbReference>
<reference evidence="1 2" key="1">
    <citation type="submission" date="2015-09" db="EMBL/GenBank/DDBJ databases">
        <authorList>
            <consortium name="Pathogen Informatics"/>
        </authorList>
    </citation>
    <scope>NUCLEOTIDE SEQUENCE [LARGE SCALE GENOMIC DNA]</scope>
    <source>
        <strain evidence="1 2">2789STDY5608850</strain>
    </source>
</reference>
<dbReference type="InterPro" id="IPR053161">
    <property type="entry name" value="Ulvan_degrading_GH"/>
</dbReference>
<dbReference type="EMBL" id="CYZE01000010">
    <property type="protein sequence ID" value="CUO69796.1"/>
    <property type="molecule type" value="Genomic_DNA"/>
</dbReference>
<protein>
    <submittedName>
        <fullName evidence="1">Glycosyl hydrolases family 2, sugar binding domain protein</fullName>
    </submittedName>
</protein>
<dbReference type="PANTHER" id="PTHR36848:SF2">
    <property type="entry name" value="SECRETED PROTEIN"/>
    <property type="match status" value="1"/>
</dbReference>
<organism evidence="1 2">
    <name type="scientific">Hungatella hathewayi</name>
    <dbReference type="NCBI Taxonomy" id="154046"/>
    <lineage>
        <taxon>Bacteria</taxon>
        <taxon>Bacillati</taxon>
        <taxon>Bacillota</taxon>
        <taxon>Clostridia</taxon>
        <taxon>Lachnospirales</taxon>
        <taxon>Lachnospiraceae</taxon>
        <taxon>Hungatella</taxon>
    </lineage>
</organism>
<dbReference type="RefSeq" id="WP_055657311.1">
    <property type="nucleotide sequence ID" value="NZ_CABIXC010000010.1"/>
</dbReference>
<dbReference type="Proteomes" id="UP000095651">
    <property type="component" value="Unassembled WGS sequence"/>
</dbReference>
<name>A0A174H8Y2_9FIRM</name>